<protein>
    <submittedName>
        <fullName evidence="1">DUF4411 domain-containing protein</fullName>
    </submittedName>
</protein>
<dbReference type="EMBL" id="PQXF01000003">
    <property type="protein sequence ID" value="PXF61789.1"/>
    <property type="molecule type" value="Genomic_DNA"/>
</dbReference>
<organism evidence="1 2">
    <name type="scientific">Candidatus Methanogaster sp</name>
    <dbReference type="NCBI Taxonomy" id="3386292"/>
    <lineage>
        <taxon>Archaea</taxon>
        <taxon>Methanobacteriati</taxon>
        <taxon>Methanobacteriota</taxon>
        <taxon>Stenosarchaea group</taxon>
        <taxon>Methanomicrobia</taxon>
        <taxon>Methanosarcinales</taxon>
        <taxon>ANME-2 cluster</taxon>
        <taxon>Candidatus Methanogasteraceae</taxon>
        <taxon>Candidatus Methanogaster</taxon>
    </lineage>
</organism>
<reference evidence="1" key="1">
    <citation type="submission" date="2018-01" db="EMBL/GenBank/DDBJ databases">
        <authorList>
            <person name="Krukenberg V."/>
        </authorList>
    </citation>
    <scope>NUCLEOTIDE SEQUENCE</scope>
    <source>
        <strain evidence="1">E20ANME2</strain>
    </source>
</reference>
<dbReference type="Proteomes" id="UP000248329">
    <property type="component" value="Unassembled WGS sequence"/>
</dbReference>
<gene>
    <name evidence="1" type="ORF">C4B59_02775</name>
</gene>
<evidence type="ECO:0000313" key="2">
    <source>
        <dbReference type="Proteomes" id="UP000248329"/>
    </source>
</evidence>
<comment type="caution">
    <text evidence="1">The sequence shown here is derived from an EMBL/GenBank/DDBJ whole genome shotgun (WGS) entry which is preliminary data.</text>
</comment>
<evidence type="ECO:0000313" key="1">
    <source>
        <dbReference type="EMBL" id="PXF61789.1"/>
    </source>
</evidence>
<proteinExistence type="predicted"/>
<sequence>MPGLAITRLMPCLVCGNNFEELIGNSQLIATEEVLYELEKKEDDAHKWAKNHESMFILTDERIQLAVIEILRDHKKLIDTRKNRSGADPFVIALAKVEDCTVITGEKPTNHPERPKIPDVYRAISIPCIIIPLP</sequence>
<name>A0AC61L5Y8_9EURY</name>
<accession>A0AC61L5Y8</accession>